<dbReference type="GO" id="GO:0005085">
    <property type="term" value="F:guanyl-nucleotide exchange factor activity"/>
    <property type="evidence" value="ECO:0007669"/>
    <property type="project" value="TreeGrafter"/>
</dbReference>
<feature type="repeat" description="RCC1" evidence="3">
    <location>
        <begin position="404"/>
        <end position="457"/>
    </location>
</feature>
<organism evidence="7 8">
    <name type="scientific">Aspergillus avenaceus</name>
    <dbReference type="NCBI Taxonomy" id="36643"/>
    <lineage>
        <taxon>Eukaryota</taxon>
        <taxon>Fungi</taxon>
        <taxon>Dikarya</taxon>
        <taxon>Ascomycota</taxon>
        <taxon>Pezizomycotina</taxon>
        <taxon>Eurotiomycetes</taxon>
        <taxon>Eurotiomycetidae</taxon>
        <taxon>Eurotiales</taxon>
        <taxon>Aspergillaceae</taxon>
        <taxon>Aspergillus</taxon>
        <taxon>Aspergillus subgen. Circumdati</taxon>
    </lineage>
</organism>
<feature type="repeat" description="RCC1" evidence="3">
    <location>
        <begin position="45"/>
        <end position="101"/>
    </location>
</feature>
<reference evidence="7 8" key="1">
    <citation type="submission" date="2019-04" db="EMBL/GenBank/DDBJ databases">
        <title>Friends and foes A comparative genomics study of 23 Aspergillus species from section Flavi.</title>
        <authorList>
            <consortium name="DOE Joint Genome Institute"/>
            <person name="Kjaerbolling I."/>
            <person name="Vesth T."/>
            <person name="Frisvad J.C."/>
            <person name="Nybo J.L."/>
            <person name="Theobald S."/>
            <person name="Kildgaard S."/>
            <person name="Isbrandt T."/>
            <person name="Kuo A."/>
            <person name="Sato A."/>
            <person name="Lyhne E.K."/>
            <person name="Kogle M.E."/>
            <person name="Wiebenga A."/>
            <person name="Kun R.S."/>
            <person name="Lubbers R.J."/>
            <person name="Makela M.R."/>
            <person name="Barry K."/>
            <person name="Chovatia M."/>
            <person name="Clum A."/>
            <person name="Daum C."/>
            <person name="Haridas S."/>
            <person name="He G."/>
            <person name="LaButti K."/>
            <person name="Lipzen A."/>
            <person name="Mondo S."/>
            <person name="Riley R."/>
            <person name="Salamov A."/>
            <person name="Simmons B.A."/>
            <person name="Magnuson J.K."/>
            <person name="Henrissat B."/>
            <person name="Mortensen U.H."/>
            <person name="Larsen T.O."/>
            <person name="Devries R.P."/>
            <person name="Grigoriev I.V."/>
            <person name="Machida M."/>
            <person name="Baker S.E."/>
            <person name="Andersen M.R."/>
        </authorList>
    </citation>
    <scope>NUCLEOTIDE SEQUENCE [LARGE SCALE GENOMIC DNA]</scope>
    <source>
        <strain evidence="7 8">IBT 18842</strain>
    </source>
</reference>
<dbReference type="Proteomes" id="UP000325780">
    <property type="component" value="Unassembled WGS sequence"/>
</dbReference>
<feature type="region of interest" description="Disordered" evidence="4">
    <location>
        <begin position="122"/>
        <end position="157"/>
    </location>
</feature>
<evidence type="ECO:0000256" key="2">
    <source>
        <dbReference type="ARBA" id="ARBA00022737"/>
    </source>
</evidence>
<dbReference type="PRINTS" id="PR00633">
    <property type="entry name" value="RCCNDNSATION"/>
</dbReference>
<sequence>MFLKAHLLSSQVFLLSTATMRVSRGKHDANIQSHIVQNEVPSKILDVYVCGNNNDGELGLGDLTKKAEIPRLVLNTKLDAESVGVVQVSAGGIHSVALTRNNLIMTWGVNDEGALGRITRKMQDNDDTQDEHEEESGEDDVDINVDEATPSPVDPSHFPKGTVFVQVMATNSATFALTRDGLVYGWGTFRGDNGRIGWSPENKDCQQTPVLVPGLTGITKLAAGGQHVLALTSTGAVFSWGCNDQHQLVQHLLPSRCALPLGITDIGAGTYHSFAILKGGFVFSWGSNNFGQTGIATNAGQNNALIEYPTRASSLQTFGKIVLIDGGKDHSIAITEAGHCLAWGRIENKALGIETERMFPWDIIHDDRGRPRILKKPHHVDGISGRVIHAATGSDHSIAITELGHAYTWGFNSLHQTGHTGAEEILRPTIVRSKDIDTKTLVSASTGGQFTIVVGDHAGTKWYLQQQDQTETCPQHNPETKSITV</sequence>
<dbReference type="PROSITE" id="PS50012">
    <property type="entry name" value="RCC1_3"/>
    <property type="match status" value="6"/>
</dbReference>
<dbReference type="AlphaFoldDB" id="A0A5N6TRT8"/>
<accession>A0A5N6TRT8</accession>
<feature type="repeat" description="RCC1" evidence="3">
    <location>
        <begin position="235"/>
        <end position="279"/>
    </location>
</feature>
<dbReference type="InterPro" id="IPR000408">
    <property type="entry name" value="Reg_chr_condens"/>
</dbReference>
<dbReference type="OrthoDB" id="61110at2759"/>
<dbReference type="GO" id="GO:0005737">
    <property type="term" value="C:cytoplasm"/>
    <property type="evidence" value="ECO:0007669"/>
    <property type="project" value="TreeGrafter"/>
</dbReference>
<dbReference type="Gene3D" id="2.130.10.30">
    <property type="entry name" value="Regulator of chromosome condensation 1/beta-lactamase-inhibitor protein II"/>
    <property type="match status" value="1"/>
</dbReference>
<feature type="domain" description="RCC1-like" evidence="6">
    <location>
        <begin position="46"/>
        <end position="453"/>
    </location>
</feature>
<dbReference type="InterPro" id="IPR009091">
    <property type="entry name" value="RCC1/BLIP-II"/>
</dbReference>
<dbReference type="PROSITE" id="PS00626">
    <property type="entry name" value="RCC1_2"/>
    <property type="match status" value="3"/>
</dbReference>
<keyword evidence="8" id="KW-1185">Reference proteome</keyword>
<feature type="chain" id="PRO_5025001751" evidence="5">
    <location>
        <begin position="26"/>
        <end position="485"/>
    </location>
</feature>
<evidence type="ECO:0000259" key="6">
    <source>
        <dbReference type="Pfam" id="PF25390"/>
    </source>
</evidence>
<protein>
    <submittedName>
        <fullName evidence="7">RCC1/BLIP-II</fullName>
    </submittedName>
</protein>
<evidence type="ECO:0000313" key="8">
    <source>
        <dbReference type="Proteomes" id="UP000325780"/>
    </source>
</evidence>
<gene>
    <name evidence="7" type="ORF">BDV25DRAFT_130719</name>
</gene>
<evidence type="ECO:0000256" key="3">
    <source>
        <dbReference type="PROSITE-ProRule" id="PRU00235"/>
    </source>
</evidence>
<keyword evidence="1" id="KW-0344">Guanine-nucleotide releasing factor</keyword>
<name>A0A5N6TRT8_ASPAV</name>
<dbReference type="InterPro" id="IPR051553">
    <property type="entry name" value="Ran_GTPase-activating"/>
</dbReference>
<feature type="repeat" description="RCC1" evidence="3">
    <location>
        <begin position="181"/>
        <end position="234"/>
    </location>
</feature>
<feature type="compositionally biased region" description="Acidic residues" evidence="4">
    <location>
        <begin position="125"/>
        <end position="145"/>
    </location>
</feature>
<evidence type="ECO:0000256" key="5">
    <source>
        <dbReference type="SAM" id="SignalP"/>
    </source>
</evidence>
<keyword evidence="2" id="KW-0677">Repeat</keyword>
<dbReference type="PANTHER" id="PTHR45982">
    <property type="entry name" value="REGULATOR OF CHROMOSOME CONDENSATION"/>
    <property type="match status" value="1"/>
</dbReference>
<feature type="repeat" description="RCC1" evidence="3">
    <location>
        <begin position="338"/>
        <end position="403"/>
    </location>
</feature>
<dbReference type="PANTHER" id="PTHR45982:SF1">
    <property type="entry name" value="REGULATOR OF CHROMOSOME CONDENSATION"/>
    <property type="match status" value="1"/>
</dbReference>
<dbReference type="SUPFAM" id="SSF50985">
    <property type="entry name" value="RCC1/BLIP-II"/>
    <property type="match status" value="2"/>
</dbReference>
<feature type="signal peptide" evidence="5">
    <location>
        <begin position="1"/>
        <end position="25"/>
    </location>
</feature>
<dbReference type="PROSITE" id="PS00625">
    <property type="entry name" value="RCC1_1"/>
    <property type="match status" value="1"/>
</dbReference>
<proteinExistence type="predicted"/>
<keyword evidence="5" id="KW-0732">Signal</keyword>
<evidence type="ECO:0000313" key="7">
    <source>
        <dbReference type="EMBL" id="KAE8149004.1"/>
    </source>
</evidence>
<evidence type="ECO:0000256" key="4">
    <source>
        <dbReference type="SAM" id="MobiDB-lite"/>
    </source>
</evidence>
<dbReference type="Pfam" id="PF25390">
    <property type="entry name" value="WD40_RLD"/>
    <property type="match status" value="1"/>
</dbReference>
<dbReference type="InterPro" id="IPR058923">
    <property type="entry name" value="RCC1-like_dom"/>
</dbReference>
<feature type="repeat" description="RCC1" evidence="3">
    <location>
        <begin position="280"/>
        <end position="337"/>
    </location>
</feature>
<dbReference type="EMBL" id="ML742138">
    <property type="protein sequence ID" value="KAE8149004.1"/>
    <property type="molecule type" value="Genomic_DNA"/>
</dbReference>
<evidence type="ECO:0000256" key="1">
    <source>
        <dbReference type="ARBA" id="ARBA00022658"/>
    </source>
</evidence>